<dbReference type="Pfam" id="PF01015">
    <property type="entry name" value="Ribosomal_S3Ae"/>
    <property type="match status" value="1"/>
</dbReference>
<gene>
    <name evidence="3" type="ORF">B1B_15024</name>
</gene>
<accession>T0Z7U5</accession>
<dbReference type="GO" id="GO:0003735">
    <property type="term" value="F:structural constituent of ribosome"/>
    <property type="evidence" value="ECO:0007669"/>
    <property type="project" value="InterPro"/>
</dbReference>
<evidence type="ECO:0000313" key="3">
    <source>
        <dbReference type="EMBL" id="EQD40192.1"/>
    </source>
</evidence>
<proteinExistence type="predicted"/>
<dbReference type="InterPro" id="IPR001593">
    <property type="entry name" value="Ribosomal_eS1"/>
</dbReference>
<dbReference type="GO" id="GO:0006412">
    <property type="term" value="P:translation"/>
    <property type="evidence" value="ECO:0007669"/>
    <property type="project" value="InterPro"/>
</dbReference>
<feature type="non-terminal residue" evidence="3">
    <location>
        <position position="68"/>
    </location>
</feature>
<keyword evidence="2" id="KW-0687">Ribonucleoprotein</keyword>
<protein>
    <submittedName>
        <fullName evidence="3">30S ribosomal protein S3Ae</fullName>
    </submittedName>
</protein>
<comment type="caution">
    <text evidence="3">The sequence shown here is derived from an EMBL/GenBank/DDBJ whole genome shotgun (WGS) entry which is preliminary data.</text>
</comment>
<dbReference type="GO" id="GO:0005840">
    <property type="term" value="C:ribosome"/>
    <property type="evidence" value="ECO:0007669"/>
    <property type="project" value="UniProtKB-KW"/>
</dbReference>
<keyword evidence="1 3" id="KW-0689">Ribosomal protein</keyword>
<evidence type="ECO:0000256" key="1">
    <source>
        <dbReference type="ARBA" id="ARBA00022980"/>
    </source>
</evidence>
<reference evidence="3" key="2">
    <citation type="journal article" date="2014" name="ISME J.">
        <title>Microbial stratification in low pH oxic and suboxic macroscopic growths along an acid mine drainage.</title>
        <authorList>
            <person name="Mendez-Garcia C."/>
            <person name="Mesa V."/>
            <person name="Sprenger R.R."/>
            <person name="Richter M."/>
            <person name="Diez M.S."/>
            <person name="Solano J."/>
            <person name="Bargiela R."/>
            <person name="Golyshina O.V."/>
            <person name="Manteca A."/>
            <person name="Ramos J.L."/>
            <person name="Gallego J.R."/>
            <person name="Llorente I."/>
            <person name="Martins Dos Santos V.A."/>
            <person name="Jensen O.N."/>
            <person name="Pelaez A.I."/>
            <person name="Sanchez J."/>
            <person name="Ferrer M."/>
        </authorList>
    </citation>
    <scope>NUCLEOTIDE SEQUENCE</scope>
</reference>
<reference evidence="3" key="1">
    <citation type="submission" date="2013-08" db="EMBL/GenBank/DDBJ databases">
        <authorList>
            <person name="Mendez C."/>
            <person name="Richter M."/>
            <person name="Ferrer M."/>
            <person name="Sanchez J."/>
        </authorList>
    </citation>
    <scope>NUCLEOTIDE SEQUENCE</scope>
</reference>
<organism evidence="3">
    <name type="scientific">mine drainage metagenome</name>
    <dbReference type="NCBI Taxonomy" id="410659"/>
    <lineage>
        <taxon>unclassified sequences</taxon>
        <taxon>metagenomes</taxon>
        <taxon>ecological metagenomes</taxon>
    </lineage>
</organism>
<evidence type="ECO:0000256" key="2">
    <source>
        <dbReference type="ARBA" id="ARBA00023274"/>
    </source>
</evidence>
<sequence length="68" mass="7733">MATERQQKKGKDKWREKTWYSILTPAYLGEKEISTSPGIGPESMVGRKIEMPVSDLTGNFKKTTLKMV</sequence>
<dbReference type="GO" id="GO:1990904">
    <property type="term" value="C:ribonucleoprotein complex"/>
    <property type="evidence" value="ECO:0007669"/>
    <property type="project" value="UniProtKB-KW"/>
</dbReference>
<dbReference type="EMBL" id="AUZY01009992">
    <property type="protein sequence ID" value="EQD40192.1"/>
    <property type="molecule type" value="Genomic_DNA"/>
</dbReference>
<name>T0Z7U5_9ZZZZ</name>
<dbReference type="AlphaFoldDB" id="T0Z7U5"/>